<feature type="region of interest" description="Disordered" evidence="15">
    <location>
        <begin position="537"/>
        <end position="628"/>
    </location>
</feature>
<feature type="compositionally biased region" description="Polar residues" evidence="15">
    <location>
        <begin position="1748"/>
        <end position="1757"/>
    </location>
</feature>
<keyword evidence="19" id="KW-1185">Reference proteome</keyword>
<evidence type="ECO:0000256" key="15">
    <source>
        <dbReference type="SAM" id="MobiDB-lite"/>
    </source>
</evidence>
<dbReference type="InterPro" id="IPR017964">
    <property type="entry name" value="DNA-dir_DNA_pol_B_CS"/>
</dbReference>
<evidence type="ECO:0000256" key="12">
    <source>
        <dbReference type="ARBA" id="ARBA00023014"/>
    </source>
</evidence>
<evidence type="ECO:0000256" key="6">
    <source>
        <dbReference type="ARBA" id="ARBA00022695"/>
    </source>
</evidence>
<feature type="compositionally biased region" description="Acidic residues" evidence="15">
    <location>
        <begin position="916"/>
        <end position="930"/>
    </location>
</feature>
<feature type="compositionally biased region" description="Basic and acidic residues" evidence="15">
    <location>
        <begin position="378"/>
        <end position="387"/>
    </location>
</feature>
<dbReference type="GeneID" id="100372706"/>
<feature type="region of interest" description="Disordered" evidence="15">
    <location>
        <begin position="1675"/>
        <end position="1781"/>
    </location>
</feature>
<accession>A0ABM0LUZ7</accession>
<sequence length="3274" mass="367029">MMNNNIDIVHPLFGDMKNDNDIVHIIGNMMNNDNDIVHSIGDMKNDNDIVHIIGNMMNNDNDIVHIIGDMKNDNDIVHIIGNMMNNNIDIVHIIGDMKNDNDIVHIIGNMMNNDNDIVQIIGDMNNDNDIVHSIGDIMNNNIDINDNDIVHIIGDMNNDNDIVHIIGDIMKNDNDIVYIIGDTVNNDNDIVHIIGDMNNDNDIVHIIGDIMKNDNDIVHIIGDIILIVVDLLNGGAILNKPFQPFEAHIPYLLQVFIDYNLYGMNLINLAAVKFRRPKQEGETSNQVYSQGSHSNTSVMTPTTQTTMNSSVCSNLSIVSHQYWDAENIPRSQLLDADIVSQSVCEMEVDAVAADVTNRSEILSNIGTNPGLASIWEDEKQRRREKGESSQIPTPLSPDREDFPLTETEEMYQERLREVIQGYETLLESQIENEDSFNLSQDTIISHGESLPVSPLGGAMTRTPSSVVELHCSQFEGKDIPTDDGESEDEAVIDEDAVNSILETSQSFRDSPIPASQILADTQDRQLAKILAQLADESGLEDDSILSGTSQSQKLESSQSTPQNLQQKEENERELEESILMSQIWDDPDEDEVLSKQQEDSVDDDGDYVIPQVDGGADDKTESETSNPKKICGLEKTNMRTAEDGTEQCDTNKCENKVVMDNNLDGFSEIDTTAQKTFLNLDNINLANLQEDSVVISPSKVKSTTSCQKSKKRYSHLSGNVTPRKKSVSKTILSTPPKDDTLSLESMLTNVRRSASKISMTIPSIDLEPVVLGSKPPMCKNTKQQSLRMEQKRAKLSRRRQLVSDFPCERMQLLCPEDSNLPISVTLPVTQENSIFSNQSVPINIGDGNIPCTDKALPVVDQNQPKNDDVSIDDIPVKVVTRRSSRRSKQSLMRRRLSLSSDSSMSESNWNRRSDEDYREDEEDAEDDDFVIETKTLRSRKKTKPKKQGTDCTSRPYTLRTKRTRSSTEVDVSLKYPADNMSVTSCKSEKSEKSVRSEKSTRSDKSGKSEKSESSDVCTPPRKRKKGEAIPGIHYIIVNKFKGYKTMRVLVNRVKPISSVKVTKKMLQEIKEGFEKEKIRVRPSLPNKEVTIHQIKKRRTNSQGSGQTKQGKEKGKDIERKETDDTDGGDDDDVGLEKTSIPEGDEEGVFPRRQKPIYVRQYSGKFPEAKMQADLVFFDRYEFDKNSDGSQGEEGIQEKEGNLRKENSDAATENENQKRTRKLRTCTRRKSSKSSETKHRRRSLRPNDSHFEPMFDEEHDDSNTILMDTMWTLSYYSPHNSDSGEMSPPRCWSPAAKDRIKGSRGRGKSNRGRSKSPKSPRRKGSSPRSCEDEDTNALLSDLHEVLYNAEGLDVRVDKESMIKEIENFEKIPEDAFEETISHSIGKIDYIDSIIRDCSSANSVESSSSVAKNKKVKGKGKVKKGKGKSKGKSSAGQGCPKMCTTPPVTTASGGNTEYTQASSVGAPIQVNPLSAVGQSTSQMPSRSSGVQNQPPPPYQAPRPPFSGFSENQSYSQRNQYPQSTFMGPNTSTNTYQTSYPNNYQQQQSSTFPQQGYSRDRPGPLRMPSQQSNQVQYDLMSPPYMESDPNTSYSSQGNFSEFRNNQYSQDRMHLAPTTPTPMVGQPSPSYNQVTSGVNKYGLSNQDSFNNYNYMGGQQQPQQGYMPNNPNYHRSRSYSHEEMKNTSVPGNGYTQSSLTQYGSLSASRTASRSMSEPYNQTNMTQYGNSYPTSAQGDPHHVSPVPADFYKGSDSQQHSGQITDDDHMRSKEMGSEKKKLNATDVGSQFSKASVQSNISGESGKRCISGICDKDMWDEHDCSLTPAQRNQDNRSPSLSVTDSQKSENSISCITAKMKDSKSSENKGLQKKLVSIKDWCIKMDSPSGLNKSTDSSTGSLKSLEDMDVDQRCEEKLSLILHTDSEISEDSPEMMRSRNKSENVMEIEKAPSLVLDKNPMTNGELQTQLPGTLPFNVTSVQEPTSPTQPDQDYDSMSLQPGQKSNSSVSSSKINKFVSVNSSQRGGDLDVGGAPPSQLSSSQLLSCQNSMKIWTPADNPPTTDHVKKSLQEYDLPTVRHKKAYFSDPRDLPEKSSEVGGRQTKLHSVLPMELPEFESKLSHKGLGNWKTVIATTEAMIHGTQYVSASDNIIEEIEKNPHLKAAYMGNQIAVLTPAKAPPPKVKVQAWLQEKITNKLKLNQKSQKDNQEDKIELVYEENNDENVEDNKILDKTPCEVDQSSKLCQSFESESDSEEEDTSVDVISPSPEAKKRRSSLFLFSRYQQSLQDPNSNATPVKSAFHDVTARKRKSEQSPITVSQEHASTPTGLSRAILGDASSFSGPQHSTPTRLSRPMQLTLPSCTPIHSLREGESEGQPLKAKLWEKKSSGTKNLRRALLSSQLKHQLVTPVNRQLSDVSQIDGATPNNTCGFKVSMQNLQDAKSVQEVQHLTTMIMELQIRTRRDFHPDPEMDPIQAIFYQIHSDFPAASGMKADITGVIVVDPSLANQKAADSDPSPSIVTPCCQGQRSLLNRSGVNDLEVDYVTAEKTIFIELLKLVRKWDPDILVGYEIQMLSWGFLLKRAAIFDNDFCPKLSRIPDCKRDSHFSSGRDEYRANHLSEIHIAGRIVINLWRLMRHEVTLNIYNYENVAFHVLHQRHPRYSFRTLSDWFDHKTDLYRWRTVEYYTLRVRGQLQILSQLDLIGRTSELARLFGIEFYHVLSRGSQYRVESMMLRIAKPMNYIAASPSVQQRARSKAPECIPLNMEPESSFYCDPVLVLDFQSLYPTMMIAYNYCFSTCLGRVKYIEEGGEIPLGCLSLNSSPGLIRKLQKKDGIHVSPNGVAFIKRNVRKGVLPSINELTHSQGLERLLNARQLGLKLIANVTYGYTSANFSGRMPLIEIGDSVVRKGRETLERAIQLVENTPKWGAKVVYGDTDSMFVLLKGRSKDEAFKIGHEIAAKVTADNPKPVKLKFEKVYLPCVLQTKKRYVGYSYETEDQKEPVFDAKGIETVRRDACQAVAKILERSLKLLFNTKDVSQVKKFVQHQFQKISEGRVGMQDLIFAKEYRGMAGYRPGACVPALEISKRLLSVDRCAEPRVGERVPYVIVYGSPGLPLIQLVRRPVEVLQDSNLRLNATYYISKQILPPLNRVFSMMGIDVNTWYSELPKVMKVPSFSGQTSLRKGTISQYFNAMNCPVCGELTQQLLCSTCQTDPQRVTVVLNTKIHEWDQNYYNLSKICYNCCGSNDPTLVCVSMDCPVLFKISKANRDILKSENLRELQTSMLEF</sequence>
<keyword evidence="7" id="KW-0479">Metal-binding</keyword>
<feature type="compositionally biased region" description="Basic and acidic residues" evidence="15">
    <location>
        <begin position="986"/>
        <end position="1013"/>
    </location>
</feature>
<feature type="region of interest" description="Disordered" evidence="15">
    <location>
        <begin position="1084"/>
        <end position="1151"/>
    </location>
</feature>
<dbReference type="PROSITE" id="PS00116">
    <property type="entry name" value="DNA_POLYMERASE_B"/>
    <property type="match status" value="1"/>
</dbReference>
<dbReference type="Pfam" id="PF14260">
    <property type="entry name" value="zf-C4pol"/>
    <property type="match status" value="1"/>
</dbReference>
<feature type="region of interest" description="Disordered" evidence="15">
    <location>
        <begin position="880"/>
        <end position="1025"/>
    </location>
</feature>
<dbReference type="SUPFAM" id="SSF53098">
    <property type="entry name" value="Ribonuclease H-like"/>
    <property type="match status" value="1"/>
</dbReference>
<evidence type="ECO:0000256" key="9">
    <source>
        <dbReference type="ARBA" id="ARBA00022833"/>
    </source>
</evidence>
<feature type="compositionally biased region" description="Polar residues" evidence="15">
    <location>
        <begin position="1444"/>
        <end position="1461"/>
    </location>
</feature>
<feature type="compositionally biased region" description="Polar residues" evidence="15">
    <location>
        <begin position="545"/>
        <end position="561"/>
    </location>
</feature>
<feature type="region of interest" description="Disordered" evidence="15">
    <location>
        <begin position="282"/>
        <end position="305"/>
    </location>
</feature>
<dbReference type="Gene3D" id="3.30.420.10">
    <property type="entry name" value="Ribonuclease H-like superfamily/Ribonuclease H"/>
    <property type="match status" value="1"/>
</dbReference>
<dbReference type="Proteomes" id="UP000694865">
    <property type="component" value="Unplaced"/>
</dbReference>
<keyword evidence="8" id="KW-0227">DNA damage</keyword>
<feature type="compositionally biased region" description="Basic and acidic residues" evidence="15">
    <location>
        <begin position="1195"/>
        <end position="1207"/>
    </location>
</feature>
<feature type="region of interest" description="Disordered" evidence="15">
    <location>
        <begin position="1184"/>
        <end position="1259"/>
    </location>
</feature>
<dbReference type="CDD" id="cd05534">
    <property type="entry name" value="POLBc_zeta"/>
    <property type="match status" value="1"/>
</dbReference>
<dbReference type="Pfam" id="PF00136">
    <property type="entry name" value="DNA_pol_B"/>
    <property type="match status" value="1"/>
</dbReference>
<evidence type="ECO:0000259" key="18">
    <source>
        <dbReference type="Pfam" id="PF14260"/>
    </source>
</evidence>
<evidence type="ECO:0000256" key="7">
    <source>
        <dbReference type="ARBA" id="ARBA00022723"/>
    </source>
</evidence>
<dbReference type="Gene3D" id="1.10.287.690">
    <property type="entry name" value="Helix hairpin bin"/>
    <property type="match status" value="1"/>
</dbReference>
<comment type="cofactor">
    <cofactor evidence="1">
        <name>[4Fe-4S] cluster</name>
        <dbReference type="ChEBI" id="CHEBI:49883"/>
    </cofactor>
</comment>
<reference evidence="20" key="1">
    <citation type="submission" date="2025-08" db="UniProtKB">
        <authorList>
            <consortium name="RefSeq"/>
        </authorList>
    </citation>
    <scope>IDENTIFICATION</scope>
    <source>
        <tissue evidence="20">Testes</tissue>
    </source>
</reference>
<proteinExistence type="inferred from homology"/>
<evidence type="ECO:0000259" key="17">
    <source>
        <dbReference type="Pfam" id="PF03104"/>
    </source>
</evidence>
<dbReference type="InterPro" id="IPR012337">
    <property type="entry name" value="RNaseH-like_sf"/>
</dbReference>
<feature type="region of interest" description="Disordered" evidence="15">
    <location>
        <begin position="716"/>
        <end position="736"/>
    </location>
</feature>
<keyword evidence="12" id="KW-0411">Iron-sulfur</keyword>
<keyword evidence="6" id="KW-0548">Nucleotidyltransferase</keyword>
<feature type="compositionally biased region" description="Basic residues" evidence="15">
    <location>
        <begin position="936"/>
        <end position="946"/>
    </location>
</feature>
<dbReference type="InterPro" id="IPR030559">
    <property type="entry name" value="PolZ_Rev3"/>
</dbReference>
<feature type="domain" description="DNA-directed DNA polymerase family B exonuclease" evidence="17">
    <location>
        <begin position="2432"/>
        <end position="2636"/>
    </location>
</feature>
<feature type="compositionally biased region" description="Polar residues" evidence="15">
    <location>
        <begin position="1681"/>
        <end position="1731"/>
    </location>
</feature>
<feature type="compositionally biased region" description="Basic residues" evidence="15">
    <location>
        <begin position="1218"/>
        <end position="1243"/>
    </location>
</feature>
<feature type="compositionally biased region" description="Polar residues" evidence="15">
    <location>
        <begin position="282"/>
        <end position="293"/>
    </location>
</feature>
<dbReference type="InterPro" id="IPR043502">
    <property type="entry name" value="DNA/RNA_pol_sf"/>
</dbReference>
<evidence type="ECO:0000313" key="19">
    <source>
        <dbReference type="Proteomes" id="UP000694865"/>
    </source>
</evidence>
<feature type="compositionally biased region" description="Polar residues" evidence="15">
    <location>
        <begin position="1506"/>
        <end position="1525"/>
    </location>
</feature>
<feature type="compositionally biased region" description="Low complexity" evidence="15">
    <location>
        <begin position="897"/>
        <end position="907"/>
    </location>
</feature>
<keyword evidence="11" id="KW-0408">Iron</keyword>
<evidence type="ECO:0000256" key="2">
    <source>
        <dbReference type="ARBA" id="ARBA00005755"/>
    </source>
</evidence>
<dbReference type="InterPro" id="IPR042087">
    <property type="entry name" value="DNA_pol_B_thumb"/>
</dbReference>
<protein>
    <recommendedName>
        <fullName evidence="4">DNA polymerase zeta catalytic subunit</fullName>
        <ecNumber evidence="3">2.7.7.7</ecNumber>
    </recommendedName>
</protein>
<evidence type="ECO:0000256" key="4">
    <source>
        <dbReference type="ARBA" id="ARBA00021589"/>
    </source>
</evidence>
<feature type="compositionally biased region" description="Low complexity" evidence="15">
    <location>
        <begin position="1995"/>
        <end position="2014"/>
    </location>
</feature>
<evidence type="ECO:0000256" key="11">
    <source>
        <dbReference type="ARBA" id="ARBA00023004"/>
    </source>
</evidence>
<name>A0ABM0LUZ7_SACKO</name>
<feature type="region of interest" description="Disordered" evidence="15">
    <location>
        <begin position="2231"/>
        <end position="2258"/>
    </location>
</feature>
<evidence type="ECO:0000256" key="3">
    <source>
        <dbReference type="ARBA" id="ARBA00012417"/>
    </source>
</evidence>
<keyword evidence="5" id="KW-0808">Transferase</keyword>
<dbReference type="PANTHER" id="PTHR45812:SF1">
    <property type="entry name" value="DNA POLYMERASE ZETA CATALYTIC SUBUNIT"/>
    <property type="match status" value="1"/>
</dbReference>
<dbReference type="InterPro" id="IPR036397">
    <property type="entry name" value="RNaseH_sf"/>
</dbReference>
<feature type="region of interest" description="Disordered" evidence="15">
    <location>
        <begin position="1947"/>
        <end position="2033"/>
    </location>
</feature>
<feature type="compositionally biased region" description="Acidic residues" evidence="15">
    <location>
        <begin position="1123"/>
        <end position="1133"/>
    </location>
</feature>
<feature type="compositionally biased region" description="Basic and acidic residues" evidence="15">
    <location>
        <begin position="1759"/>
        <end position="1776"/>
    </location>
</feature>
<dbReference type="PRINTS" id="PR00106">
    <property type="entry name" value="DNAPOLB"/>
</dbReference>
<dbReference type="SUPFAM" id="SSF56672">
    <property type="entry name" value="DNA/RNA polymerases"/>
    <property type="match status" value="1"/>
</dbReference>
<feature type="compositionally biased region" description="Acidic residues" evidence="15">
    <location>
        <begin position="2240"/>
        <end position="2250"/>
    </location>
</feature>
<feature type="region of interest" description="Disordered" evidence="15">
    <location>
        <begin position="1400"/>
        <end position="1570"/>
    </location>
</feature>
<feature type="compositionally biased region" description="Polar residues" evidence="15">
    <location>
        <begin position="2303"/>
        <end position="2318"/>
    </location>
</feature>
<feature type="compositionally biased region" description="Polar residues" evidence="15">
    <location>
        <begin position="1951"/>
        <end position="1994"/>
    </location>
</feature>
<dbReference type="InterPro" id="IPR025687">
    <property type="entry name" value="Znf-C4pol"/>
</dbReference>
<evidence type="ECO:0000256" key="5">
    <source>
        <dbReference type="ARBA" id="ARBA00022679"/>
    </source>
</evidence>
<evidence type="ECO:0000313" key="20">
    <source>
        <dbReference type="RefSeq" id="XP_006811588.1"/>
    </source>
</evidence>
<keyword evidence="13" id="KW-0234">DNA repair</keyword>
<keyword evidence="10" id="KW-0239">DNA-directed DNA polymerase</keyword>
<gene>
    <name evidence="20" type="primary">LOC100372706</name>
</gene>
<dbReference type="SMART" id="SM00486">
    <property type="entry name" value="POLBc"/>
    <property type="match status" value="1"/>
</dbReference>
<feature type="region of interest" description="Disordered" evidence="15">
    <location>
        <begin position="2295"/>
        <end position="2347"/>
    </location>
</feature>
<feature type="domain" description="C4-type zinc-finger of DNA polymerase delta" evidence="18">
    <location>
        <begin position="3183"/>
        <end position="3250"/>
    </location>
</feature>
<comment type="catalytic activity">
    <reaction evidence="14">
        <text>DNA(n) + a 2'-deoxyribonucleoside 5'-triphosphate = DNA(n+1) + diphosphate</text>
        <dbReference type="Rhea" id="RHEA:22508"/>
        <dbReference type="Rhea" id="RHEA-COMP:17339"/>
        <dbReference type="Rhea" id="RHEA-COMP:17340"/>
        <dbReference type="ChEBI" id="CHEBI:33019"/>
        <dbReference type="ChEBI" id="CHEBI:61560"/>
        <dbReference type="ChEBI" id="CHEBI:173112"/>
        <dbReference type="EC" id="2.7.7.7"/>
    </reaction>
</comment>
<dbReference type="Gene3D" id="1.10.132.60">
    <property type="entry name" value="DNA polymerase family B, C-terminal domain"/>
    <property type="match status" value="1"/>
</dbReference>
<evidence type="ECO:0000256" key="14">
    <source>
        <dbReference type="ARBA" id="ARBA00049244"/>
    </source>
</evidence>
<feature type="compositionally biased region" description="Polar residues" evidence="15">
    <location>
        <begin position="2328"/>
        <end position="2340"/>
    </location>
</feature>
<dbReference type="PANTHER" id="PTHR45812">
    <property type="entry name" value="DNA POLYMERASE ZETA CATALYTIC SUBUNIT"/>
    <property type="match status" value="1"/>
</dbReference>
<organism evidence="19 20">
    <name type="scientific">Saccoglossus kowalevskii</name>
    <name type="common">Acorn worm</name>
    <dbReference type="NCBI Taxonomy" id="10224"/>
    <lineage>
        <taxon>Eukaryota</taxon>
        <taxon>Metazoa</taxon>
        <taxon>Hemichordata</taxon>
        <taxon>Enteropneusta</taxon>
        <taxon>Harrimaniidae</taxon>
        <taxon>Saccoglossus</taxon>
    </lineage>
</organism>
<evidence type="ECO:0000256" key="1">
    <source>
        <dbReference type="ARBA" id="ARBA00001966"/>
    </source>
</evidence>
<dbReference type="Pfam" id="PF03104">
    <property type="entry name" value="DNA_pol_B_exo1"/>
    <property type="match status" value="1"/>
</dbReference>
<dbReference type="CDD" id="cd05778">
    <property type="entry name" value="DNA_polB_zeta_exo"/>
    <property type="match status" value="1"/>
</dbReference>
<feature type="compositionally biased region" description="Polar residues" evidence="15">
    <location>
        <begin position="1474"/>
        <end position="1488"/>
    </location>
</feature>
<feature type="region of interest" description="Disordered" evidence="15">
    <location>
        <begin position="1818"/>
        <end position="1843"/>
    </location>
</feature>
<feature type="compositionally biased region" description="Polar residues" evidence="15">
    <location>
        <begin position="1819"/>
        <end position="1843"/>
    </location>
</feature>
<keyword evidence="9" id="KW-0862">Zinc</keyword>
<dbReference type="EC" id="2.7.7.7" evidence="3"/>
<feature type="compositionally biased region" description="Basic residues" evidence="15">
    <location>
        <begin position="1410"/>
        <end position="1429"/>
    </location>
</feature>
<dbReference type="InterPro" id="IPR006134">
    <property type="entry name" value="DNA-dir_DNA_pol_B_multi_dom"/>
</dbReference>
<feature type="compositionally biased region" description="Pro residues" evidence="15">
    <location>
        <begin position="1491"/>
        <end position="1502"/>
    </location>
</feature>
<comment type="similarity">
    <text evidence="2">Belongs to the DNA polymerase type-B family.</text>
</comment>
<dbReference type="InterPro" id="IPR006172">
    <property type="entry name" value="DNA-dir_DNA_pol_B"/>
</dbReference>
<feature type="region of interest" description="Disordered" evidence="15">
    <location>
        <begin position="378"/>
        <end position="402"/>
    </location>
</feature>
<dbReference type="Gene3D" id="3.90.1600.10">
    <property type="entry name" value="Palm domain of DNA polymerase"/>
    <property type="match status" value="1"/>
</dbReference>
<feature type="compositionally biased region" description="Basic and acidic residues" evidence="15">
    <location>
        <begin position="1109"/>
        <end position="1122"/>
    </location>
</feature>
<feature type="compositionally biased region" description="Low complexity" evidence="15">
    <location>
        <begin position="1400"/>
        <end position="1409"/>
    </location>
</feature>
<evidence type="ECO:0000256" key="10">
    <source>
        <dbReference type="ARBA" id="ARBA00022932"/>
    </source>
</evidence>
<dbReference type="Gene3D" id="3.30.342.10">
    <property type="entry name" value="DNA Polymerase, chain B, domain 1"/>
    <property type="match status" value="1"/>
</dbReference>
<feature type="domain" description="DNA-directed DNA polymerase family B multifunctional" evidence="16">
    <location>
        <begin position="2705"/>
        <end position="3141"/>
    </location>
</feature>
<feature type="compositionally biased region" description="Low complexity" evidence="15">
    <location>
        <begin position="294"/>
        <end position="305"/>
    </location>
</feature>
<feature type="compositionally biased region" description="Basic residues" evidence="15">
    <location>
        <begin position="1301"/>
        <end position="1324"/>
    </location>
</feature>
<feature type="compositionally biased region" description="Low complexity" evidence="15">
    <location>
        <begin position="1526"/>
        <end position="1552"/>
    </location>
</feature>
<evidence type="ECO:0000259" key="16">
    <source>
        <dbReference type="Pfam" id="PF00136"/>
    </source>
</evidence>
<dbReference type="RefSeq" id="XP_006811588.1">
    <property type="nucleotide sequence ID" value="XM_006811525.1"/>
</dbReference>
<feature type="region of interest" description="Disordered" evidence="15">
    <location>
        <begin position="1278"/>
        <end position="1333"/>
    </location>
</feature>
<dbReference type="InterPro" id="IPR023211">
    <property type="entry name" value="DNA_pol_palm_dom_sf"/>
</dbReference>
<evidence type="ECO:0000256" key="13">
    <source>
        <dbReference type="ARBA" id="ARBA00023204"/>
    </source>
</evidence>
<feature type="compositionally biased region" description="Basic residues" evidence="15">
    <location>
        <begin position="880"/>
        <end position="896"/>
    </location>
</feature>
<dbReference type="InterPro" id="IPR006133">
    <property type="entry name" value="DNA-dir_DNA_pol_B_exonuc"/>
</dbReference>
<evidence type="ECO:0000256" key="8">
    <source>
        <dbReference type="ARBA" id="ARBA00022763"/>
    </source>
</evidence>